<proteinExistence type="inferred from homology"/>
<name>A0A1Y2HUY5_9FUNG</name>
<dbReference type="Pfam" id="PF22384">
    <property type="entry name" value="PBP2_Ca3427_like"/>
    <property type="match status" value="1"/>
</dbReference>
<dbReference type="OrthoDB" id="1363at2759"/>
<dbReference type="PANTHER" id="PTHR30024">
    <property type="entry name" value="ALIPHATIC SULFONATES-BINDING PROTEIN-RELATED"/>
    <property type="match status" value="1"/>
</dbReference>
<evidence type="ECO:0000259" key="4">
    <source>
        <dbReference type="Pfam" id="PF22384"/>
    </source>
</evidence>
<comment type="subcellular location">
    <subcellularLocation>
        <location evidence="1">Periplasm</location>
    </subcellularLocation>
</comment>
<evidence type="ECO:0000256" key="3">
    <source>
        <dbReference type="ARBA" id="ARBA00022729"/>
    </source>
</evidence>
<comment type="similarity">
    <text evidence="2">Belongs to the bacterial solute-binding protein SsuA/TauA family.</text>
</comment>
<evidence type="ECO:0000313" key="6">
    <source>
        <dbReference type="Proteomes" id="UP000193411"/>
    </source>
</evidence>
<evidence type="ECO:0000313" key="5">
    <source>
        <dbReference type="EMBL" id="ORZ38410.1"/>
    </source>
</evidence>
<evidence type="ECO:0000256" key="2">
    <source>
        <dbReference type="ARBA" id="ARBA00010742"/>
    </source>
</evidence>
<dbReference type="SUPFAM" id="SSF53850">
    <property type="entry name" value="Periplasmic binding protein-like II"/>
    <property type="match status" value="1"/>
</dbReference>
<organism evidence="5 6">
    <name type="scientific">Catenaria anguillulae PL171</name>
    <dbReference type="NCBI Taxonomy" id="765915"/>
    <lineage>
        <taxon>Eukaryota</taxon>
        <taxon>Fungi</taxon>
        <taxon>Fungi incertae sedis</taxon>
        <taxon>Blastocladiomycota</taxon>
        <taxon>Blastocladiomycetes</taxon>
        <taxon>Blastocladiales</taxon>
        <taxon>Catenariaceae</taxon>
        <taxon>Catenaria</taxon>
    </lineage>
</organism>
<keyword evidence="3" id="KW-0732">Signal</keyword>
<dbReference type="PANTHER" id="PTHR30024:SF47">
    <property type="entry name" value="TAURINE-BINDING PERIPLASMIC PROTEIN"/>
    <property type="match status" value="1"/>
</dbReference>
<dbReference type="GO" id="GO:0042597">
    <property type="term" value="C:periplasmic space"/>
    <property type="evidence" value="ECO:0007669"/>
    <property type="project" value="UniProtKB-SubCell"/>
</dbReference>
<keyword evidence="6" id="KW-1185">Reference proteome</keyword>
<gene>
    <name evidence="5" type="ORF">BCR44DRAFT_127633</name>
</gene>
<dbReference type="AlphaFoldDB" id="A0A1Y2HUY5"/>
<dbReference type="Gene3D" id="3.40.190.10">
    <property type="entry name" value="Periplasmic binding protein-like II"/>
    <property type="match status" value="2"/>
</dbReference>
<feature type="domain" description="Ca3427-like PBP 2" evidence="4">
    <location>
        <begin position="107"/>
        <end position="196"/>
    </location>
</feature>
<dbReference type="Proteomes" id="UP000193411">
    <property type="component" value="Unassembled WGS sequence"/>
</dbReference>
<evidence type="ECO:0000256" key="1">
    <source>
        <dbReference type="ARBA" id="ARBA00004418"/>
    </source>
</evidence>
<dbReference type="InterPro" id="IPR054364">
    <property type="entry name" value="Ca3427-like_PBP2"/>
</dbReference>
<sequence>MASSTASATTGLRRFVIGGVPEHFNVPIIRSIAAGAFRRHGLDVEFKVCHGGTGEQLRMLAAGELDGCVALTEGLVSGAYLQRLVANGPTSASYRLLGTYVKSPLTWAISTAPNSSLDASSLEGARIGISRFYSGSHLIPIFHALRKKWSTPYQFVECGNFANLRDSVVAGNSDAFLWEVATTRKWFDDGTLRFAGTVVPDWPAFSLAISCKQSDMGSALAEGVRSALSDWASLSDQDKISTVTHHMPSYAPKDVASWLEGVQFADHTEVAGVSGMDVATIVQMLSEAKVIEDSPEYPVKELCNPFTTVSD</sequence>
<accession>A0A1Y2HUY5</accession>
<protein>
    <recommendedName>
        <fullName evidence="4">Ca3427-like PBP 2 domain-containing protein</fullName>
    </recommendedName>
</protein>
<dbReference type="EMBL" id="MCFL01000009">
    <property type="protein sequence ID" value="ORZ38410.1"/>
    <property type="molecule type" value="Genomic_DNA"/>
</dbReference>
<reference evidence="5 6" key="1">
    <citation type="submission" date="2016-07" db="EMBL/GenBank/DDBJ databases">
        <title>Pervasive Adenine N6-methylation of Active Genes in Fungi.</title>
        <authorList>
            <consortium name="DOE Joint Genome Institute"/>
            <person name="Mondo S.J."/>
            <person name="Dannebaum R.O."/>
            <person name="Kuo R.C."/>
            <person name="Labutti K."/>
            <person name="Haridas S."/>
            <person name="Kuo A."/>
            <person name="Salamov A."/>
            <person name="Ahrendt S.R."/>
            <person name="Lipzen A."/>
            <person name="Sullivan W."/>
            <person name="Andreopoulos W.B."/>
            <person name="Clum A."/>
            <person name="Lindquist E."/>
            <person name="Daum C."/>
            <person name="Ramamoorthy G.K."/>
            <person name="Gryganskyi A."/>
            <person name="Culley D."/>
            <person name="Magnuson J.K."/>
            <person name="James T.Y."/>
            <person name="O'Malley M.A."/>
            <person name="Stajich J.E."/>
            <person name="Spatafora J.W."/>
            <person name="Visel A."/>
            <person name="Grigoriev I.V."/>
        </authorList>
    </citation>
    <scope>NUCLEOTIDE SEQUENCE [LARGE SCALE GENOMIC DNA]</scope>
    <source>
        <strain evidence="5 6">PL171</strain>
    </source>
</reference>
<comment type="caution">
    <text evidence="5">The sequence shown here is derived from an EMBL/GenBank/DDBJ whole genome shotgun (WGS) entry which is preliminary data.</text>
</comment>